<organism evidence="3 4">
    <name type="scientific">Mycena albidolilacea</name>
    <dbReference type="NCBI Taxonomy" id="1033008"/>
    <lineage>
        <taxon>Eukaryota</taxon>
        <taxon>Fungi</taxon>
        <taxon>Dikarya</taxon>
        <taxon>Basidiomycota</taxon>
        <taxon>Agaricomycotina</taxon>
        <taxon>Agaricomycetes</taxon>
        <taxon>Agaricomycetidae</taxon>
        <taxon>Agaricales</taxon>
        <taxon>Marasmiineae</taxon>
        <taxon>Mycenaceae</taxon>
        <taxon>Mycena</taxon>
    </lineage>
</organism>
<evidence type="ECO:0000256" key="2">
    <source>
        <dbReference type="SAM" id="SignalP"/>
    </source>
</evidence>
<protein>
    <submittedName>
        <fullName evidence="3">Uncharacterized protein</fullName>
    </submittedName>
</protein>
<feature type="signal peptide" evidence="2">
    <location>
        <begin position="1"/>
        <end position="22"/>
    </location>
</feature>
<keyword evidence="2" id="KW-0732">Signal</keyword>
<dbReference type="Proteomes" id="UP001218218">
    <property type="component" value="Unassembled WGS sequence"/>
</dbReference>
<comment type="caution">
    <text evidence="3">The sequence shown here is derived from an EMBL/GenBank/DDBJ whole genome shotgun (WGS) entry which is preliminary data.</text>
</comment>
<keyword evidence="4" id="KW-1185">Reference proteome</keyword>
<gene>
    <name evidence="3" type="ORF">DFH08DRAFT_246459</name>
</gene>
<evidence type="ECO:0000313" key="3">
    <source>
        <dbReference type="EMBL" id="KAJ7339741.1"/>
    </source>
</evidence>
<name>A0AAD7EMY1_9AGAR</name>
<evidence type="ECO:0000313" key="4">
    <source>
        <dbReference type="Proteomes" id="UP001218218"/>
    </source>
</evidence>
<reference evidence="3" key="1">
    <citation type="submission" date="2023-03" db="EMBL/GenBank/DDBJ databases">
        <title>Massive genome expansion in bonnet fungi (Mycena s.s.) driven by repeated elements and novel gene families across ecological guilds.</title>
        <authorList>
            <consortium name="Lawrence Berkeley National Laboratory"/>
            <person name="Harder C.B."/>
            <person name="Miyauchi S."/>
            <person name="Viragh M."/>
            <person name="Kuo A."/>
            <person name="Thoen E."/>
            <person name="Andreopoulos B."/>
            <person name="Lu D."/>
            <person name="Skrede I."/>
            <person name="Drula E."/>
            <person name="Henrissat B."/>
            <person name="Morin E."/>
            <person name="Kohler A."/>
            <person name="Barry K."/>
            <person name="LaButti K."/>
            <person name="Morin E."/>
            <person name="Salamov A."/>
            <person name="Lipzen A."/>
            <person name="Mereny Z."/>
            <person name="Hegedus B."/>
            <person name="Baldrian P."/>
            <person name="Stursova M."/>
            <person name="Weitz H."/>
            <person name="Taylor A."/>
            <person name="Grigoriev I.V."/>
            <person name="Nagy L.G."/>
            <person name="Martin F."/>
            <person name="Kauserud H."/>
        </authorList>
    </citation>
    <scope>NUCLEOTIDE SEQUENCE</scope>
    <source>
        <strain evidence="3">CBHHK002</strain>
    </source>
</reference>
<feature type="region of interest" description="Disordered" evidence="1">
    <location>
        <begin position="79"/>
        <end position="107"/>
    </location>
</feature>
<dbReference type="AlphaFoldDB" id="A0AAD7EMY1"/>
<feature type="chain" id="PRO_5041971862" evidence="2">
    <location>
        <begin position="23"/>
        <end position="107"/>
    </location>
</feature>
<accession>A0AAD7EMY1</accession>
<evidence type="ECO:0000256" key="1">
    <source>
        <dbReference type="SAM" id="MobiDB-lite"/>
    </source>
</evidence>
<dbReference type="EMBL" id="JARIHO010000027">
    <property type="protein sequence ID" value="KAJ7339741.1"/>
    <property type="molecule type" value="Genomic_DNA"/>
</dbReference>
<proteinExistence type="predicted"/>
<sequence>MLFPRLLPLILASAPFINQARTTSINSALTARSSTSIGIIFDNALNWAFVSSTPASQAQILSEMPVIIANAVGISIVQPGMSSPPHSGHRAPAPCSTPYPERRGQRT</sequence>